<name>A0ABT0FR72_9ACTN</name>
<feature type="region of interest" description="Disordered" evidence="1">
    <location>
        <begin position="137"/>
        <end position="157"/>
    </location>
</feature>
<reference evidence="3 4" key="1">
    <citation type="submission" date="2022-04" db="EMBL/GenBank/DDBJ databases">
        <title>Genome draft of Actinomadura sp. ATCC 31491.</title>
        <authorList>
            <person name="Shi X."/>
            <person name="Du Y."/>
        </authorList>
    </citation>
    <scope>NUCLEOTIDE SEQUENCE [LARGE SCALE GENOMIC DNA]</scope>
    <source>
        <strain evidence="3 4">ATCC 31491</strain>
    </source>
</reference>
<organism evidence="3 4">
    <name type="scientific">Actinomadura luzonensis</name>
    <dbReference type="NCBI Taxonomy" id="2805427"/>
    <lineage>
        <taxon>Bacteria</taxon>
        <taxon>Bacillati</taxon>
        <taxon>Actinomycetota</taxon>
        <taxon>Actinomycetes</taxon>
        <taxon>Streptosporangiales</taxon>
        <taxon>Thermomonosporaceae</taxon>
        <taxon>Actinomadura</taxon>
    </lineage>
</organism>
<feature type="chain" id="PRO_5046821359" evidence="2">
    <location>
        <begin position="27"/>
        <end position="157"/>
    </location>
</feature>
<sequence>MVRGRTALVMATVATLLLGGSSGALAASGPRHPGKDEIRPPAVVKQDDFKKREACGTDTKDPVRKKQTRADQLKIAKALADELGVSLGKAMRAVKELDALSEQGGVDIDSAEFAAIAERLGVSPARLDKAMRAVKRAFAENEGQDKMDKRTDPADGS</sequence>
<feature type="signal peptide" evidence="2">
    <location>
        <begin position="1"/>
        <end position="26"/>
    </location>
</feature>
<keyword evidence="2" id="KW-0732">Signal</keyword>
<keyword evidence="4" id="KW-1185">Reference proteome</keyword>
<evidence type="ECO:0000313" key="3">
    <source>
        <dbReference type="EMBL" id="MCK2214827.1"/>
    </source>
</evidence>
<protein>
    <submittedName>
        <fullName evidence="3">Uncharacterized protein</fullName>
    </submittedName>
</protein>
<proteinExistence type="predicted"/>
<evidence type="ECO:0000256" key="1">
    <source>
        <dbReference type="SAM" id="MobiDB-lite"/>
    </source>
</evidence>
<accession>A0ABT0FR72</accession>
<gene>
    <name evidence="3" type="ORF">MF672_013640</name>
</gene>
<dbReference type="RefSeq" id="WP_242374266.1">
    <property type="nucleotide sequence ID" value="NZ_JAKRKC020000001.1"/>
</dbReference>
<dbReference type="EMBL" id="JAKRKC020000001">
    <property type="protein sequence ID" value="MCK2214827.1"/>
    <property type="molecule type" value="Genomic_DNA"/>
</dbReference>
<comment type="caution">
    <text evidence="3">The sequence shown here is derived from an EMBL/GenBank/DDBJ whole genome shotgun (WGS) entry which is preliminary data.</text>
</comment>
<evidence type="ECO:0000313" key="4">
    <source>
        <dbReference type="Proteomes" id="UP001317259"/>
    </source>
</evidence>
<dbReference type="Proteomes" id="UP001317259">
    <property type="component" value="Unassembled WGS sequence"/>
</dbReference>
<evidence type="ECO:0000256" key="2">
    <source>
        <dbReference type="SAM" id="SignalP"/>
    </source>
</evidence>